<evidence type="ECO:0000313" key="3">
    <source>
        <dbReference type="Proteomes" id="UP001430065"/>
    </source>
</evidence>
<feature type="region of interest" description="Disordered" evidence="1">
    <location>
        <begin position="1"/>
        <end position="26"/>
    </location>
</feature>
<keyword evidence="3" id="KW-1185">Reference proteome</keyword>
<gene>
    <name evidence="2" type="ORF">ISP20_19520</name>
</gene>
<accession>A0ABS2JWH1</accession>
<name>A0ABS2JWH1_9GAMM</name>
<dbReference type="RefSeq" id="WP_204637817.1">
    <property type="nucleotide sequence ID" value="NZ_JADIKC010000011.1"/>
</dbReference>
<dbReference type="EMBL" id="JADIKC010000011">
    <property type="protein sequence ID" value="MBM7123362.1"/>
    <property type="molecule type" value="Genomic_DNA"/>
</dbReference>
<proteinExistence type="predicted"/>
<comment type="caution">
    <text evidence="2">The sequence shown here is derived from an EMBL/GenBank/DDBJ whole genome shotgun (WGS) entry which is preliminary data.</text>
</comment>
<evidence type="ECO:0000313" key="2">
    <source>
        <dbReference type="EMBL" id="MBM7123362.1"/>
    </source>
</evidence>
<evidence type="ECO:0000256" key="1">
    <source>
        <dbReference type="SAM" id="MobiDB-lite"/>
    </source>
</evidence>
<reference evidence="2 3" key="1">
    <citation type="submission" date="2020-10" db="EMBL/GenBank/DDBJ databases">
        <title>Phylogeny of dyella-like bacteria.</title>
        <authorList>
            <person name="Fu J."/>
        </authorList>
    </citation>
    <scope>NUCLEOTIDE SEQUENCE [LARGE SCALE GENOMIC DNA]</scope>
    <source>
        <strain evidence="2 3">THG-B117</strain>
    </source>
</reference>
<organism evidence="2 3">
    <name type="scientific">Dyella kyungheensis</name>
    <dbReference type="NCBI Taxonomy" id="1242174"/>
    <lineage>
        <taxon>Bacteria</taxon>
        <taxon>Pseudomonadati</taxon>
        <taxon>Pseudomonadota</taxon>
        <taxon>Gammaproteobacteria</taxon>
        <taxon>Lysobacterales</taxon>
        <taxon>Rhodanobacteraceae</taxon>
        <taxon>Dyella</taxon>
    </lineage>
</organism>
<protein>
    <submittedName>
        <fullName evidence="2">Uncharacterized protein</fullName>
    </submittedName>
</protein>
<dbReference type="Proteomes" id="UP001430065">
    <property type="component" value="Unassembled WGS sequence"/>
</dbReference>
<sequence length="139" mass="15222">MKTIGAASGAANSLAPRPVDGDEPDRSREAALLVSARKSRWKVRVLTSARLLRHVGPIVVAGENGLTHRESALRTGMAWALKRRLPDGHAAACRWHSPHVARFAPLASSRIAGIFRQRDASLGYRFHGRSYMLTLSFTL</sequence>